<evidence type="ECO:0000313" key="2">
    <source>
        <dbReference type="EMBL" id="OAX40852.1"/>
    </source>
</evidence>
<dbReference type="EMBL" id="KV448198">
    <property type="protein sequence ID" value="OAX40852.1"/>
    <property type="molecule type" value="Genomic_DNA"/>
</dbReference>
<feature type="coiled-coil region" evidence="1">
    <location>
        <begin position="44"/>
        <end position="71"/>
    </location>
</feature>
<reference evidence="2 3" key="1">
    <citation type="submission" date="2016-06" db="EMBL/GenBank/DDBJ databases">
        <title>Comparative genomics of the ectomycorrhizal sister species Rhizopogon vinicolor and Rhizopogon vesiculosus (Basidiomycota: Boletales) reveals a divergence of the mating type B locus.</title>
        <authorList>
            <consortium name="DOE Joint Genome Institute"/>
            <person name="Mujic A.B."/>
            <person name="Kuo A."/>
            <person name="Tritt A."/>
            <person name="Lipzen A."/>
            <person name="Chen C."/>
            <person name="Johnson J."/>
            <person name="Sharma A."/>
            <person name="Barry K."/>
            <person name="Grigoriev I.V."/>
            <person name="Spatafora J.W."/>
        </authorList>
    </citation>
    <scope>NUCLEOTIDE SEQUENCE [LARGE SCALE GENOMIC DNA]</scope>
    <source>
        <strain evidence="2 3">AM-OR11-026</strain>
    </source>
</reference>
<accession>A0A1B7N7N9</accession>
<sequence length="140" mass="15904">MDPLPVASAKQLNVFLCTINSLCTPLAVEVKEAQLSLKRDGDELLHIESTINNLQAEIEAIHKRISLQQEARRGVQARIFTNKARISPVRFLPTEILQHIFKACLPNDQYIIPHTQSAPLLLCQICQRWRDVAEATPELW</sequence>
<dbReference type="Proteomes" id="UP000092154">
    <property type="component" value="Unassembled WGS sequence"/>
</dbReference>
<keyword evidence="3" id="KW-1185">Reference proteome</keyword>
<dbReference type="STRING" id="1314800.A0A1B7N7N9"/>
<evidence type="ECO:0000313" key="3">
    <source>
        <dbReference type="Proteomes" id="UP000092154"/>
    </source>
</evidence>
<dbReference type="InParanoid" id="A0A1B7N7N9"/>
<protein>
    <submittedName>
        <fullName evidence="2">Uncharacterized protein</fullName>
    </submittedName>
</protein>
<keyword evidence="1" id="KW-0175">Coiled coil</keyword>
<dbReference type="OrthoDB" id="2646305at2759"/>
<proteinExistence type="predicted"/>
<organism evidence="2 3">
    <name type="scientific">Rhizopogon vinicolor AM-OR11-026</name>
    <dbReference type="NCBI Taxonomy" id="1314800"/>
    <lineage>
        <taxon>Eukaryota</taxon>
        <taxon>Fungi</taxon>
        <taxon>Dikarya</taxon>
        <taxon>Basidiomycota</taxon>
        <taxon>Agaricomycotina</taxon>
        <taxon>Agaricomycetes</taxon>
        <taxon>Agaricomycetidae</taxon>
        <taxon>Boletales</taxon>
        <taxon>Suillineae</taxon>
        <taxon>Rhizopogonaceae</taxon>
        <taxon>Rhizopogon</taxon>
    </lineage>
</organism>
<gene>
    <name evidence="2" type="ORF">K503DRAFT_686729</name>
</gene>
<feature type="non-terminal residue" evidence="2">
    <location>
        <position position="140"/>
    </location>
</feature>
<dbReference type="AlphaFoldDB" id="A0A1B7N7N9"/>
<name>A0A1B7N7N9_9AGAM</name>
<evidence type="ECO:0000256" key="1">
    <source>
        <dbReference type="SAM" id="Coils"/>
    </source>
</evidence>